<dbReference type="GO" id="GO:0006520">
    <property type="term" value="P:amino acid metabolic process"/>
    <property type="evidence" value="ECO:0007669"/>
    <property type="project" value="InterPro"/>
</dbReference>
<comment type="caution">
    <text evidence="2">The sequence shown here is derived from an EMBL/GenBank/DDBJ whole genome shotgun (WGS) entry which is preliminary data.</text>
</comment>
<dbReference type="AlphaFoldDB" id="A0A1B6NR56"/>
<name>A0A1B6NR56_9ZZZZ</name>
<dbReference type="Gene3D" id="3.40.50.1370">
    <property type="entry name" value="Aspartate/ornithine carbamoyltransferase"/>
    <property type="match status" value="1"/>
</dbReference>
<sequence length="31" mass="3730">MSLRHFLTLSDLTKQELENLIKRASELRKMQ</sequence>
<reference evidence="2" key="1">
    <citation type="submission" date="2013-11" db="EMBL/GenBank/DDBJ databases">
        <title>Microbial diversity, functional groups and degradation webs in Northern and Southern Mediterranean and Red Sea marine crude oil polluted sites.</title>
        <authorList>
            <person name="Daffonchio D."/>
            <person name="Mapelli F."/>
            <person name="Ferrer M."/>
            <person name="Richter M."/>
            <person name="Cherif A."/>
            <person name="Malkawi H.I."/>
            <person name="Yakimov M.M."/>
            <person name="Abdel-Fattah Y.R."/>
            <person name="Blaghen M."/>
            <person name="Golyshin P.N."/>
            <person name="Kalogerakis N."/>
            <person name="Boon N."/>
            <person name="Magagnini M."/>
            <person name="Fava F."/>
        </authorList>
    </citation>
    <scope>NUCLEOTIDE SEQUENCE</scope>
</reference>
<dbReference type="GO" id="GO:0016743">
    <property type="term" value="F:carboxyl- or carbamoyltransferase activity"/>
    <property type="evidence" value="ECO:0007669"/>
    <property type="project" value="InterPro"/>
</dbReference>
<dbReference type="InterPro" id="IPR036901">
    <property type="entry name" value="Asp/Orn_carbamoylTrfase_sf"/>
</dbReference>
<dbReference type="GO" id="GO:0016597">
    <property type="term" value="F:amino acid binding"/>
    <property type="evidence" value="ECO:0007669"/>
    <property type="project" value="InterPro"/>
</dbReference>
<feature type="non-terminal residue" evidence="2">
    <location>
        <position position="31"/>
    </location>
</feature>
<protein>
    <submittedName>
        <fullName evidence="2">Uncharacterized protein</fullName>
    </submittedName>
</protein>
<dbReference type="EMBL" id="AYSL01001477">
    <property type="protein sequence ID" value="KTF05930.1"/>
    <property type="molecule type" value="Genomic_DNA"/>
</dbReference>
<evidence type="ECO:0000313" key="2">
    <source>
        <dbReference type="EMBL" id="KTF05930.1"/>
    </source>
</evidence>
<organism evidence="2">
    <name type="scientific">marine sediment metagenome</name>
    <dbReference type="NCBI Taxonomy" id="412755"/>
    <lineage>
        <taxon>unclassified sequences</taxon>
        <taxon>metagenomes</taxon>
        <taxon>ecological metagenomes</taxon>
    </lineage>
</organism>
<gene>
    <name evidence="2" type="ORF">MGSAQ_002573</name>
</gene>
<evidence type="ECO:0000256" key="1">
    <source>
        <dbReference type="ARBA" id="ARBA00022679"/>
    </source>
</evidence>
<keyword evidence="1" id="KW-0808">Transferase</keyword>
<proteinExistence type="predicted"/>
<accession>A0A1B6NR56</accession>